<reference evidence="2 3" key="1">
    <citation type="submission" date="2020-02" db="EMBL/GenBank/DDBJ databases">
        <title>Comparative genomics of the hypocrealean fungal genus Beauvera.</title>
        <authorList>
            <person name="Showalter D.N."/>
            <person name="Bushley K.E."/>
            <person name="Rehner S.A."/>
        </authorList>
    </citation>
    <scope>NUCLEOTIDE SEQUENCE [LARGE SCALE GENOMIC DNA]</scope>
    <source>
        <strain evidence="2 3">ARSEF4384</strain>
    </source>
</reference>
<organism evidence="2 3">
    <name type="scientific">Beauveria asiatica</name>
    <dbReference type="NCBI Taxonomy" id="1069075"/>
    <lineage>
        <taxon>Eukaryota</taxon>
        <taxon>Fungi</taxon>
        <taxon>Dikarya</taxon>
        <taxon>Ascomycota</taxon>
        <taxon>Pezizomycotina</taxon>
        <taxon>Sordariomycetes</taxon>
        <taxon>Hypocreomycetidae</taxon>
        <taxon>Hypocreales</taxon>
        <taxon>Cordycipitaceae</taxon>
        <taxon>Beauveria</taxon>
    </lineage>
</organism>
<dbReference type="EMBL" id="JAAHCF010000553">
    <property type="protein sequence ID" value="KAK8143108.1"/>
    <property type="molecule type" value="Genomic_DNA"/>
</dbReference>
<feature type="region of interest" description="Disordered" evidence="1">
    <location>
        <begin position="194"/>
        <end position="240"/>
    </location>
</feature>
<keyword evidence="3" id="KW-1185">Reference proteome</keyword>
<dbReference type="Proteomes" id="UP001397290">
    <property type="component" value="Unassembled WGS sequence"/>
</dbReference>
<protein>
    <submittedName>
        <fullName evidence="2">Uncharacterized protein</fullName>
    </submittedName>
</protein>
<sequence>MLALGPCTLCERWKCAVALALQWTEPPVAGASGANWVGSKPISARALRRTQFWWIQVHQRRANSLPSLPVYDYSTVTQLALLPISTISLAARAQPGLARQPALEREFPFPELSIFRDSIVSSPAHHRNEGSASRSNPLDPVMAVSRSVIPRFLLPLQSPLWRGLVGAPPPLVTQSIRVRYYAASSTNADGKPIVLEKPARFNPPSHGSRLRSKAPLPRHYSPPLSEAEVQTQSQRSYPGTMAPKGSWQHWFWHSKLLHTCITMGTLFAMGIYTFFMNYAYNSPYKDLVPPTSALLSDPAYFFAAWKEVILSHEKDKALKAGEHRTRHLDDVAKRRYYMKMHGIEPTDPVGMVFGKGDQRSDAEIEAAALGKEMPEKPAEEVGKRKKGFGIF</sequence>
<accession>A0AAW0RLP9</accession>
<name>A0AAW0RLP9_9HYPO</name>
<evidence type="ECO:0000256" key="1">
    <source>
        <dbReference type="SAM" id="MobiDB-lite"/>
    </source>
</evidence>
<evidence type="ECO:0000313" key="3">
    <source>
        <dbReference type="Proteomes" id="UP001397290"/>
    </source>
</evidence>
<evidence type="ECO:0000313" key="2">
    <source>
        <dbReference type="EMBL" id="KAK8143108.1"/>
    </source>
</evidence>
<comment type="caution">
    <text evidence="2">The sequence shown here is derived from an EMBL/GenBank/DDBJ whole genome shotgun (WGS) entry which is preliminary data.</text>
</comment>
<proteinExistence type="predicted"/>
<gene>
    <name evidence="2" type="ORF">G3M48_007710</name>
</gene>
<dbReference type="AlphaFoldDB" id="A0AAW0RLP9"/>
<feature type="compositionally biased region" description="Polar residues" evidence="1">
    <location>
        <begin position="228"/>
        <end position="237"/>
    </location>
</feature>